<organism evidence="2 3">
    <name type="scientific">Halteria grandinella</name>
    <dbReference type="NCBI Taxonomy" id="5974"/>
    <lineage>
        <taxon>Eukaryota</taxon>
        <taxon>Sar</taxon>
        <taxon>Alveolata</taxon>
        <taxon>Ciliophora</taxon>
        <taxon>Intramacronucleata</taxon>
        <taxon>Spirotrichea</taxon>
        <taxon>Stichotrichia</taxon>
        <taxon>Sporadotrichida</taxon>
        <taxon>Halteriidae</taxon>
        <taxon>Halteria</taxon>
    </lineage>
</organism>
<protein>
    <submittedName>
        <fullName evidence="2">Uncharacterized protein</fullName>
    </submittedName>
</protein>
<evidence type="ECO:0000313" key="2">
    <source>
        <dbReference type="EMBL" id="TNV87716.1"/>
    </source>
</evidence>
<feature type="region of interest" description="Disordered" evidence="1">
    <location>
        <begin position="759"/>
        <end position="792"/>
    </location>
</feature>
<sequence length="833" mass="96231">MNDQFASKYAFALEDDSSPANVVTTEALKWDDGDDFPIFDATNQGQKQPQQAVQIEVQSIKEPTPSILSLAVDDQQKLIKHEKKEPVLVYATEGNPQIKEPIKPAHPIKIDEIKTKKEALSKFFQNLLSDSEEEESQQEQVKIIQEHILINEEIQVTAISHSQNYANDETMYFQEEQQAIENVIEQVEPATSAKQLEEPLVIYVEPDKLQNLVIDRDKIPEEFVQQVTPLEDEWQEEERKSLEADCFEENKQYYDDIEEIQQIHQEQQIIQDSNAEFKPSKTEIDEIKAIPQTFEENRLEDDVELSTEISIEIEPYHKLMEPSSVFVIQQLSQALAQPNKTVPRLQRAPILFSFPHSKHTLDVINRSKLTKKAISMTDLNDKCLMQCLHEMVKLDPIKIVNSDYARAQIAQKVEEYLDSAKIGVPEKQVWKLFSKIISIKRNQGTASQTLLICEYQAQIIEDILQGQSLREALLEMPVNKQNNNQQSADSCYMAKAINYESKNDWAVSIDSLIFELVKNDYSALSLVIASLMMGEAQRNEIFSDFILQNVPPENPLFCLLMIQIGKGDYILENQKTKSRILTNWRLNLAFLLSNFKNPQANLEQLYSFINHLADLVLTENQDVWGYCYLKLLTLSTLDLLFSPQAPSSSLRISLSLNYLQTLTLPLAGHPNQEKMQLELTYYRALIYSRSLGLHELAHEEYHTIIEKREVLLSGIPNEIPGKKGLSGQQYMQFMLRELKQQEFEWIRRKQTQNMQIEKNQQARMVNRTEDRQREEVSRIEESERNANPNQSGFFTEFKGLFKRVIGNQMQMGPLREQQHLNDSQIMQGVAEKE</sequence>
<name>A0A8J8P914_HALGN</name>
<dbReference type="AlphaFoldDB" id="A0A8J8P914"/>
<dbReference type="Proteomes" id="UP000785679">
    <property type="component" value="Unassembled WGS sequence"/>
</dbReference>
<gene>
    <name evidence="2" type="ORF">FGO68_gene3721</name>
</gene>
<proteinExistence type="predicted"/>
<evidence type="ECO:0000313" key="3">
    <source>
        <dbReference type="Proteomes" id="UP000785679"/>
    </source>
</evidence>
<keyword evidence="3" id="KW-1185">Reference proteome</keyword>
<feature type="compositionally biased region" description="Basic and acidic residues" evidence="1">
    <location>
        <begin position="766"/>
        <end position="784"/>
    </location>
</feature>
<comment type="caution">
    <text evidence="2">The sequence shown here is derived from an EMBL/GenBank/DDBJ whole genome shotgun (WGS) entry which is preliminary data.</text>
</comment>
<reference evidence="2" key="1">
    <citation type="submission" date="2019-06" db="EMBL/GenBank/DDBJ databases">
        <authorList>
            <person name="Zheng W."/>
        </authorList>
    </citation>
    <scope>NUCLEOTIDE SEQUENCE</scope>
    <source>
        <strain evidence="2">QDHG01</strain>
    </source>
</reference>
<dbReference type="EMBL" id="RRYP01000262">
    <property type="protein sequence ID" value="TNV87716.1"/>
    <property type="molecule type" value="Genomic_DNA"/>
</dbReference>
<accession>A0A8J8P914</accession>
<evidence type="ECO:0000256" key="1">
    <source>
        <dbReference type="SAM" id="MobiDB-lite"/>
    </source>
</evidence>